<feature type="transmembrane region" description="Helical" evidence="1">
    <location>
        <begin position="82"/>
        <end position="114"/>
    </location>
</feature>
<dbReference type="Proteomes" id="UP000800097">
    <property type="component" value="Unassembled WGS sequence"/>
</dbReference>
<organism evidence="2 3">
    <name type="scientific">Westerdykella ornata</name>
    <dbReference type="NCBI Taxonomy" id="318751"/>
    <lineage>
        <taxon>Eukaryota</taxon>
        <taxon>Fungi</taxon>
        <taxon>Dikarya</taxon>
        <taxon>Ascomycota</taxon>
        <taxon>Pezizomycotina</taxon>
        <taxon>Dothideomycetes</taxon>
        <taxon>Pleosporomycetidae</taxon>
        <taxon>Pleosporales</taxon>
        <taxon>Sporormiaceae</taxon>
        <taxon>Westerdykella</taxon>
    </lineage>
</organism>
<evidence type="ECO:0000313" key="2">
    <source>
        <dbReference type="EMBL" id="KAF2279583.1"/>
    </source>
</evidence>
<evidence type="ECO:0000256" key="1">
    <source>
        <dbReference type="SAM" id="Phobius"/>
    </source>
</evidence>
<dbReference type="GeneID" id="54546682"/>
<dbReference type="EMBL" id="ML986486">
    <property type="protein sequence ID" value="KAF2279583.1"/>
    <property type="molecule type" value="Genomic_DNA"/>
</dbReference>
<protein>
    <submittedName>
        <fullName evidence="2">Uncharacterized protein</fullName>
    </submittedName>
</protein>
<dbReference type="AlphaFoldDB" id="A0A6A6JTZ5"/>
<name>A0A6A6JTZ5_WESOR</name>
<proteinExistence type="predicted"/>
<keyword evidence="1" id="KW-0472">Membrane</keyword>
<dbReference type="RefSeq" id="XP_033657122.1">
    <property type="nucleotide sequence ID" value="XM_033793507.1"/>
</dbReference>
<keyword evidence="1" id="KW-1133">Transmembrane helix</keyword>
<evidence type="ECO:0000313" key="3">
    <source>
        <dbReference type="Proteomes" id="UP000800097"/>
    </source>
</evidence>
<reference evidence="2" key="1">
    <citation type="journal article" date="2020" name="Stud. Mycol.">
        <title>101 Dothideomycetes genomes: a test case for predicting lifestyles and emergence of pathogens.</title>
        <authorList>
            <person name="Haridas S."/>
            <person name="Albert R."/>
            <person name="Binder M."/>
            <person name="Bloem J."/>
            <person name="Labutti K."/>
            <person name="Salamov A."/>
            <person name="Andreopoulos B."/>
            <person name="Baker S."/>
            <person name="Barry K."/>
            <person name="Bills G."/>
            <person name="Bluhm B."/>
            <person name="Cannon C."/>
            <person name="Castanera R."/>
            <person name="Culley D."/>
            <person name="Daum C."/>
            <person name="Ezra D."/>
            <person name="Gonzalez J."/>
            <person name="Henrissat B."/>
            <person name="Kuo A."/>
            <person name="Liang C."/>
            <person name="Lipzen A."/>
            <person name="Lutzoni F."/>
            <person name="Magnuson J."/>
            <person name="Mondo S."/>
            <person name="Nolan M."/>
            <person name="Ohm R."/>
            <person name="Pangilinan J."/>
            <person name="Park H.-J."/>
            <person name="Ramirez L."/>
            <person name="Alfaro M."/>
            <person name="Sun H."/>
            <person name="Tritt A."/>
            <person name="Yoshinaga Y."/>
            <person name="Zwiers L.-H."/>
            <person name="Turgeon B."/>
            <person name="Goodwin S."/>
            <person name="Spatafora J."/>
            <person name="Crous P."/>
            <person name="Grigoriev I."/>
        </authorList>
    </citation>
    <scope>NUCLEOTIDE SEQUENCE</scope>
    <source>
        <strain evidence="2">CBS 379.55</strain>
    </source>
</reference>
<keyword evidence="3" id="KW-1185">Reference proteome</keyword>
<keyword evidence="1" id="KW-0812">Transmembrane</keyword>
<sequence length="215" mass="23759">MLGTAQIAALLTRDLRLTFVPYAAIGVRVGVWLPICLAARCLGMSSAGAVESGSVLTAQGPEEVGFLKRVVDRLRLVTRGRYFITFFLSFSSFQISFFTCRSLHLVFFVLFPLGPMPFSPTVVPSVNCLIDFPVIYPSLSSFPSIVSLYTPSSSFPSLLLLRWRFLPFSSASASVIDLLGLMYPLPHSFFWEFLMSHSFFSISVSYPSLLSGLLL</sequence>
<accession>A0A6A6JTZ5</accession>
<feature type="transmembrane region" description="Helical" evidence="1">
    <location>
        <begin position="19"/>
        <end position="39"/>
    </location>
</feature>
<gene>
    <name evidence="2" type="ORF">EI97DRAFT_180924</name>
</gene>